<reference evidence="2" key="1">
    <citation type="submission" date="2021-01" db="EMBL/GenBank/DDBJ databases">
        <authorList>
            <person name="Kaushik A."/>
        </authorList>
    </citation>
    <scope>NUCLEOTIDE SEQUENCE</scope>
    <source>
        <strain evidence="2">AG1-1B</strain>
    </source>
</reference>
<comment type="caution">
    <text evidence="2">The sequence shown here is derived from an EMBL/GenBank/DDBJ whole genome shotgun (WGS) entry which is preliminary data.</text>
</comment>
<protein>
    <submittedName>
        <fullName evidence="2">Uncharacterized protein</fullName>
    </submittedName>
</protein>
<feature type="region of interest" description="Disordered" evidence="1">
    <location>
        <begin position="280"/>
        <end position="329"/>
    </location>
</feature>
<feature type="region of interest" description="Disordered" evidence="1">
    <location>
        <begin position="45"/>
        <end position="80"/>
    </location>
</feature>
<proteinExistence type="predicted"/>
<accession>A0A8H3BHK8</accession>
<organism evidence="2 3">
    <name type="scientific">Rhizoctonia solani</name>
    <dbReference type="NCBI Taxonomy" id="456999"/>
    <lineage>
        <taxon>Eukaryota</taxon>
        <taxon>Fungi</taxon>
        <taxon>Dikarya</taxon>
        <taxon>Basidiomycota</taxon>
        <taxon>Agaricomycotina</taxon>
        <taxon>Agaricomycetes</taxon>
        <taxon>Cantharellales</taxon>
        <taxon>Ceratobasidiaceae</taxon>
        <taxon>Rhizoctonia</taxon>
    </lineage>
</organism>
<feature type="compositionally biased region" description="Polar residues" evidence="1">
    <location>
        <begin position="61"/>
        <end position="80"/>
    </location>
</feature>
<feature type="compositionally biased region" description="Pro residues" evidence="1">
    <location>
        <begin position="280"/>
        <end position="299"/>
    </location>
</feature>
<dbReference type="EMBL" id="CAJMWQ010001620">
    <property type="protein sequence ID" value="CAE6457132.1"/>
    <property type="molecule type" value="Genomic_DNA"/>
</dbReference>
<gene>
    <name evidence="2" type="ORF">RDB_LOCUS84391</name>
</gene>
<evidence type="ECO:0000313" key="2">
    <source>
        <dbReference type="EMBL" id="CAE6457132.1"/>
    </source>
</evidence>
<sequence>MSNPTLSGELPLDWPPLQITYHPKPAVWAFIYTVLKSLSEKHKRLQKHLKSGPEDKDASNPLLSNNNKPASQQSKPTLNRSGNVIANLKGEMAIPDQDYIKGRKKAETTRAFASEPRTTTDNDNDKEELAGLSSMVLEPIDTADIDKGDISMADLALNSQYLPNDSAALPVGDPTLVSMQASTPIDQMMQAMAQFSSLEYASLPLGLQQAAALFAAFSCANGGASAPPLTPSSSLPFGLALIPTLAPTITPAITPAIACPAASVSKSDSQAALAVRTLRPKPPVKAVPPPPPANPPTVTPAPAISKSRSNTALTRPVPPVTEPIDNNNNTLNDVLLAPSSNPLLSWINRTRW</sequence>
<feature type="region of interest" description="Disordered" evidence="1">
    <location>
        <begin position="105"/>
        <end position="124"/>
    </location>
</feature>
<dbReference type="AlphaFoldDB" id="A0A8H3BHK8"/>
<name>A0A8H3BHK8_9AGAM</name>
<dbReference type="Proteomes" id="UP000663826">
    <property type="component" value="Unassembled WGS sequence"/>
</dbReference>
<evidence type="ECO:0000313" key="3">
    <source>
        <dbReference type="Proteomes" id="UP000663826"/>
    </source>
</evidence>
<evidence type="ECO:0000256" key="1">
    <source>
        <dbReference type="SAM" id="MobiDB-lite"/>
    </source>
</evidence>